<evidence type="ECO:0000256" key="1">
    <source>
        <dbReference type="SAM" id="Phobius"/>
    </source>
</evidence>
<feature type="transmembrane region" description="Helical" evidence="1">
    <location>
        <begin position="80"/>
        <end position="97"/>
    </location>
</feature>
<feature type="transmembrane region" description="Helical" evidence="1">
    <location>
        <begin position="118"/>
        <end position="141"/>
    </location>
</feature>
<feature type="transmembrane region" description="Helical" evidence="1">
    <location>
        <begin position="50"/>
        <end position="68"/>
    </location>
</feature>
<keyword evidence="1" id="KW-1133">Transmembrane helix</keyword>
<feature type="transmembrane region" description="Helical" evidence="1">
    <location>
        <begin position="20"/>
        <end position="38"/>
    </location>
</feature>
<dbReference type="EMBL" id="AP023355">
    <property type="protein sequence ID" value="BCJ32696.1"/>
    <property type="molecule type" value="Genomic_DNA"/>
</dbReference>
<evidence type="ECO:0000313" key="3">
    <source>
        <dbReference type="Proteomes" id="UP000611640"/>
    </source>
</evidence>
<proteinExistence type="predicted"/>
<reference evidence="2 3" key="1">
    <citation type="submission" date="2020-08" db="EMBL/GenBank/DDBJ databases">
        <title>Whole genome shotgun sequence of Actinocatenispora thailandica NBRC 105041.</title>
        <authorList>
            <person name="Komaki H."/>
            <person name="Tamura T."/>
        </authorList>
    </citation>
    <scope>NUCLEOTIDE SEQUENCE [LARGE SCALE GENOMIC DNA]</scope>
    <source>
        <strain evidence="2 3">NBRC 105041</strain>
    </source>
</reference>
<dbReference type="Proteomes" id="UP000611640">
    <property type="component" value="Chromosome"/>
</dbReference>
<keyword evidence="1" id="KW-0812">Transmembrane</keyword>
<dbReference type="KEGG" id="atl:Athai_01990"/>
<gene>
    <name evidence="2" type="ORF">Athai_01990</name>
</gene>
<dbReference type="AlphaFoldDB" id="A0A7R7DJH8"/>
<protein>
    <recommendedName>
        <fullName evidence="4">DUF3159 domain-containing protein</fullName>
    </recommendedName>
</protein>
<evidence type="ECO:0008006" key="4">
    <source>
        <dbReference type="Google" id="ProtNLM"/>
    </source>
</evidence>
<accession>A0A7R7DJH8</accession>
<sequence length="192" mass="20706">MSYLLAFAPWIVYAVIPASQWRWGALTALVLTAATLAWSIARRRPLGSMIIQLGSVAFFAAATALAFLDPHTGLHPYLPALSNGWLAVISWFSLAIRQPFTMGIARLDTPREVWHQPLFIRTNVVVTLVWAIAFTLGAAALAGCGAFGASSTAVVTVQVASFVIPIVFTIRYVAAVQRRVAQLRSQAGAAQR</sequence>
<dbReference type="RefSeq" id="WP_203959710.1">
    <property type="nucleotide sequence ID" value="NZ_AP023355.1"/>
</dbReference>
<organism evidence="2 3">
    <name type="scientific">Actinocatenispora thailandica</name>
    <dbReference type="NCBI Taxonomy" id="227318"/>
    <lineage>
        <taxon>Bacteria</taxon>
        <taxon>Bacillati</taxon>
        <taxon>Actinomycetota</taxon>
        <taxon>Actinomycetes</taxon>
        <taxon>Micromonosporales</taxon>
        <taxon>Micromonosporaceae</taxon>
        <taxon>Actinocatenispora</taxon>
    </lineage>
</organism>
<keyword evidence="1" id="KW-0472">Membrane</keyword>
<keyword evidence="3" id="KW-1185">Reference proteome</keyword>
<feature type="transmembrane region" description="Helical" evidence="1">
    <location>
        <begin position="153"/>
        <end position="174"/>
    </location>
</feature>
<evidence type="ECO:0000313" key="2">
    <source>
        <dbReference type="EMBL" id="BCJ32696.1"/>
    </source>
</evidence>
<name>A0A7R7DJH8_9ACTN</name>